<accession>A0ABX9MH92</accession>
<reference evidence="2 3" key="1">
    <citation type="submission" date="2018-08" db="EMBL/GenBank/DDBJ databases">
        <title>Meiothermus hypogaeus DSM 23238 genome sequencing project.</title>
        <authorList>
            <person name="Da Costa M.S."/>
            <person name="Albuquerque L."/>
            <person name="Raposo P."/>
            <person name="Froufe H.J.C."/>
            <person name="Barroso C.S."/>
            <person name="Egas C."/>
        </authorList>
    </citation>
    <scope>NUCLEOTIDE SEQUENCE [LARGE SCALE GENOMIC DNA]</scope>
    <source>
        <strain evidence="2 3">DSM 23238</strain>
    </source>
</reference>
<evidence type="ECO:0000313" key="2">
    <source>
        <dbReference type="EMBL" id="RIH74374.1"/>
    </source>
</evidence>
<organism evidence="2 3">
    <name type="scientific">Meiothermus hypogaeus</name>
    <dbReference type="NCBI Taxonomy" id="884155"/>
    <lineage>
        <taxon>Bacteria</taxon>
        <taxon>Thermotogati</taxon>
        <taxon>Deinococcota</taxon>
        <taxon>Deinococci</taxon>
        <taxon>Thermales</taxon>
        <taxon>Thermaceae</taxon>
        <taxon>Meiothermus</taxon>
    </lineage>
</organism>
<comment type="caution">
    <text evidence="2">The sequence shown here is derived from an EMBL/GenBank/DDBJ whole genome shotgun (WGS) entry which is preliminary data.</text>
</comment>
<evidence type="ECO:0000313" key="3">
    <source>
        <dbReference type="Proteomes" id="UP000265443"/>
    </source>
</evidence>
<protein>
    <submittedName>
        <fullName evidence="2">Uncharacterized protein</fullName>
    </submittedName>
</protein>
<keyword evidence="3" id="KW-1185">Reference proteome</keyword>
<evidence type="ECO:0000256" key="1">
    <source>
        <dbReference type="SAM" id="MobiDB-lite"/>
    </source>
</evidence>
<proteinExistence type="predicted"/>
<feature type="compositionally biased region" description="Basic and acidic residues" evidence="1">
    <location>
        <begin position="212"/>
        <end position="225"/>
    </location>
</feature>
<feature type="region of interest" description="Disordered" evidence="1">
    <location>
        <begin position="192"/>
        <end position="225"/>
    </location>
</feature>
<gene>
    <name evidence="2" type="ORF">Mhypo_03382</name>
</gene>
<sequence>MDGYKEVFALGQSYALGQVGTLVGGKGGIAFAGQGDLHPGLLQQAAHPQGDLEVHRLLHHRPHGAWIGPAVPGIHHHRKTPSIGFDKAEGGVGGERAGVGIRAREVDHQALPIALQGCQGHGFITRAGGNALGGEQEQHGFVFVLLQYVTGQFGLIHKLDARRDTQARQGHAQRSPQGLNLVADPIGQIQHHPGKPRLVADANGGQVLTPDPAKEQQQKEQYGKI</sequence>
<name>A0ABX9MH92_9DEIN</name>
<dbReference type="EMBL" id="QWKY01000127">
    <property type="protein sequence ID" value="RIH74374.1"/>
    <property type="molecule type" value="Genomic_DNA"/>
</dbReference>
<dbReference type="Proteomes" id="UP000265443">
    <property type="component" value="Unassembled WGS sequence"/>
</dbReference>